<feature type="domain" description="Ig-like" evidence="3">
    <location>
        <begin position="826"/>
        <end position="952"/>
    </location>
</feature>
<dbReference type="SMART" id="SM00409">
    <property type="entry name" value="IG"/>
    <property type="match status" value="9"/>
</dbReference>
<dbReference type="PANTHER" id="PTHR46182:SF2">
    <property type="entry name" value="FI19480P1"/>
    <property type="match status" value="1"/>
</dbReference>
<dbReference type="EMBL" id="JBHZPZ010000031">
    <property type="protein sequence ID" value="MFE3869576.1"/>
    <property type="molecule type" value="Genomic_DNA"/>
</dbReference>
<dbReference type="RefSeq" id="WP_379856184.1">
    <property type="nucleotide sequence ID" value="NZ_JBHZPZ010000031.1"/>
</dbReference>
<feature type="domain" description="Ig-like" evidence="3">
    <location>
        <begin position="992"/>
        <end position="1118"/>
    </location>
</feature>
<evidence type="ECO:0000256" key="1">
    <source>
        <dbReference type="ARBA" id="ARBA00022729"/>
    </source>
</evidence>
<dbReference type="Gene3D" id="2.60.40.10">
    <property type="entry name" value="Immunoglobulins"/>
    <property type="match status" value="9"/>
</dbReference>
<feature type="domain" description="Ig-like" evidence="3">
    <location>
        <begin position="638"/>
        <end position="786"/>
    </location>
</feature>
<dbReference type="PANTHER" id="PTHR46182">
    <property type="entry name" value="FI19480P1"/>
    <property type="match status" value="1"/>
</dbReference>
<dbReference type="InterPro" id="IPR035986">
    <property type="entry name" value="PKD_dom_sf"/>
</dbReference>
<dbReference type="PROSITE" id="PS50093">
    <property type="entry name" value="PKD"/>
    <property type="match status" value="1"/>
</dbReference>
<evidence type="ECO:0000259" key="2">
    <source>
        <dbReference type="PROSITE" id="PS50093"/>
    </source>
</evidence>
<reference evidence="4 5" key="1">
    <citation type="submission" date="2024-06" db="EMBL/GenBank/DDBJ databases">
        <title>Flavobacterium spp. isolated from glacier.</title>
        <authorList>
            <person name="Han D."/>
        </authorList>
    </citation>
    <scope>NUCLEOTIDE SEQUENCE [LARGE SCALE GENOMIC DNA]</scope>
    <source>
        <strain evidence="4 5">LS2P90</strain>
    </source>
</reference>
<dbReference type="InterPro" id="IPR013783">
    <property type="entry name" value="Ig-like_fold"/>
</dbReference>
<dbReference type="PROSITE" id="PS50835">
    <property type="entry name" value="IG_LIKE"/>
    <property type="match status" value="4"/>
</dbReference>
<dbReference type="Pfam" id="PF18962">
    <property type="entry name" value="Por_Secre_tail"/>
    <property type="match status" value="1"/>
</dbReference>
<organism evidence="4 5">
    <name type="scientific">Flavobacterium xylosi</name>
    <dbReference type="NCBI Taxonomy" id="3230415"/>
    <lineage>
        <taxon>Bacteria</taxon>
        <taxon>Pseudomonadati</taxon>
        <taxon>Bacteroidota</taxon>
        <taxon>Flavobacteriia</taxon>
        <taxon>Flavobacteriales</taxon>
        <taxon>Flavobacteriaceae</taxon>
        <taxon>Flavobacterium</taxon>
    </lineage>
</organism>
<evidence type="ECO:0000259" key="3">
    <source>
        <dbReference type="PROSITE" id="PS50835"/>
    </source>
</evidence>
<name>A0ABW6HZX2_9FLAO</name>
<accession>A0ABW6HZX2</accession>
<evidence type="ECO:0000313" key="5">
    <source>
        <dbReference type="Proteomes" id="UP001600109"/>
    </source>
</evidence>
<dbReference type="InterPro" id="IPR026444">
    <property type="entry name" value="Secre_tail"/>
</dbReference>
<keyword evidence="5" id="KW-1185">Reference proteome</keyword>
<feature type="domain" description="PKD" evidence="2">
    <location>
        <begin position="771"/>
        <end position="817"/>
    </location>
</feature>
<protein>
    <submittedName>
        <fullName evidence="4">T9SS type A sorting domain-containing protein</fullName>
    </submittedName>
</protein>
<dbReference type="NCBIfam" id="TIGR04183">
    <property type="entry name" value="Por_Secre_tail"/>
    <property type="match status" value="1"/>
</dbReference>
<dbReference type="SUPFAM" id="SSF49299">
    <property type="entry name" value="PKD domain"/>
    <property type="match status" value="7"/>
</dbReference>
<dbReference type="InterPro" id="IPR003599">
    <property type="entry name" value="Ig_sub"/>
</dbReference>
<dbReference type="SMART" id="SM00089">
    <property type="entry name" value="PKD"/>
    <property type="match status" value="9"/>
</dbReference>
<gene>
    <name evidence="4" type="ORF">ACFX5E_16055</name>
</gene>
<dbReference type="InterPro" id="IPR007110">
    <property type="entry name" value="Ig-like_dom"/>
</dbReference>
<dbReference type="InterPro" id="IPR022409">
    <property type="entry name" value="PKD/Chitinase_dom"/>
</dbReference>
<evidence type="ECO:0000313" key="4">
    <source>
        <dbReference type="EMBL" id="MFE3869576.1"/>
    </source>
</evidence>
<comment type="caution">
    <text evidence="4">The sequence shown here is derived from an EMBL/GenBank/DDBJ whole genome shotgun (WGS) entry which is preliminary data.</text>
</comment>
<dbReference type="InterPro" id="IPR000601">
    <property type="entry name" value="PKD_dom"/>
</dbReference>
<sequence length="1578" mass="159023">MKKNTILEFFDVLSSKITNCFITKNTLSKLDFTKSNERSSTDFLSGLWPNCWRKSLRMSLMLGAIMMMGYTVTAQNIKGVVPVQYPLTGSGVDGDAFAHTPDFTNSLYIGTGDLFDNLHPTIAGHGLINPLTGEVFYKPSLTGAQSIPVTYQLKDPYQNDPTIFTSSNKINDNPGTYTWGAGSSPPKNEIQNCGVHFSYGDPGKIGGRSTDGINFVTPGGVAGSSTDLWCLFAGDRQTINGSSYIDFEFLQAPLTITGAVYGPPDPFSNVAPITGGSGGFVTGAPASTGGRTPGDILVTIEFTQGGGDATVVIRKWSLVGGVYEYVVIPNTSFPDQIFITNNDSYTPVPFDVFGVNPGIYAPNQFAEGAINLTQVFLTSQNQNPCFVLSTVFIRTRSSGSSSQSELKDFPSAPIQLNLDLTPNANAGADKVLTCTTTSLALSGSSTTAGATFSWVASNGGRIVSGANTATPIVDMAGTYTLSVSIPSNPLCLGTDVALVTLNNTAPNANAGADKVLNCTTTSIALSGSSSTAGATFSWVASNGGFIVSGATSATPIVNAAGTYTLTVTDPANGCTATDIALVTLNNIAPNANAGADKVLTCTVTSIALSGSSTTAGATFSWAASNGGNIVSGGTTATPTVNAAGTYTLTVTNPANGCTATDIALVTLNNTAPNANAGTDKVLTCTVTSIALSGSSTTAGATYSWAASNGGNIVSGGTTSTPTVNAAGTYTLTVTNPANGCTATDVALVTLNNTAPNANAGADKVLTCTVTSIALSGSSSTAGATFSWAASNGGNIVSGETTATPTVNAAGTYTLTVTDPANGCTATDVALVTLNNTAPNANAGADKVLTCTVTSIALSGSSTIAGATYSWAASNGGNIVSGGTTATPTVNAAGTYTLTVTNPANGCTATDIALVTLDSSLPNVNAGADKVLSCTVTSIALSGSSTTAGATYSWAASNGGNIVSGGTTATPTVNGAGTYTLTVTNPANGCTATDVALVTLNNTAPNANAGADKVLTCTVTSIALSGSSSTAGATFSWAASNGGNIVSGGTTATPTVNAAGTYTLTVTNPANGCTATDIALVTLNNTAPNVNAGADKVLTCTVTSIALSGSSTTAGATFSWAASNGGNIVSGGTTATPTVNAAGTYTLTVTNPANGCTATDIALVTLNNTAPNANAGADAQILCSTTTVILSGSSTTAGATFSWVASNGGNIVSGATTATPTVDAAGTYTLTVTNPANGCTATDFSLVTVQICVKALCTYTQGAYGNLGGMSCAPDDEGGFSNKYTTIAIIERALDYYGGTMIVGSGSNTVSISSASCVIDVLPGGGGGYKLSGAYNICELPSSYLKNGRINNTLLSQTITLGLNIGINGALGNFALQAGTFAIAMPVGGCGSDIPKTRSCNLDGTVNNEYKYYTIPSNIVTALGANATVQGLYNLANQALGGGSTNGLTLSQIASAVDLINNAFDECRIFVGYNIQPLVCGTTFAPTTTSKMEIAGFDAYPVPFKDVLTIQYKFDYVSDVKIEVVNATGRIVLTKEDTNSYLNKEVALNLKMNRGQEQVYVVKVTTNRGSSVKKVMSSK</sequence>
<dbReference type="InterPro" id="IPR029865">
    <property type="entry name" value="KIAA0319-like"/>
</dbReference>
<proteinExistence type="predicted"/>
<keyword evidence="1" id="KW-0732">Signal</keyword>
<feature type="domain" description="Ig-like" evidence="3">
    <location>
        <begin position="410"/>
        <end position="537"/>
    </location>
</feature>
<dbReference type="Proteomes" id="UP001600109">
    <property type="component" value="Unassembled WGS sequence"/>
</dbReference>